<dbReference type="EMBL" id="ACFC01000002">
    <property type="protein sequence ID" value="EEE08470.1"/>
    <property type="molecule type" value="Genomic_DNA"/>
</dbReference>
<reference evidence="1 2" key="1">
    <citation type="journal article" date="2012" name="J. Bacteriol.">
        <title>Draft Genome Sequence Determination for Cystic Fibrosis and Chronic Granulomatous Disease Burkholderia multivorans Isolates.</title>
        <authorList>
            <person name="Varga J.J."/>
            <person name="Losada L."/>
            <person name="Zelazny A.M."/>
            <person name="Brinkac L."/>
            <person name="Harkins D."/>
            <person name="Radune D."/>
            <person name="Hostetler J."/>
            <person name="Sampaio E.P."/>
            <person name="Ronning C.M."/>
            <person name="Nierman W.C."/>
            <person name="Greenberg D.E."/>
            <person name="Holland S.M."/>
            <person name="Goldberg J.B."/>
        </authorList>
    </citation>
    <scope>NUCLEOTIDE SEQUENCE [LARGE SCALE GENOMIC DNA]</scope>
    <source>
        <strain evidence="1 2">CGD2</strain>
    </source>
</reference>
<dbReference type="AlphaFoldDB" id="B9BKK3"/>
<gene>
    <name evidence="1" type="ORF">BURMUCGD2_5612</name>
</gene>
<name>B9BKK3_9BURK</name>
<comment type="caution">
    <text evidence="1">The sequence shown here is derived from an EMBL/GenBank/DDBJ whole genome shotgun (WGS) entry which is preliminary data.</text>
</comment>
<protein>
    <submittedName>
        <fullName evidence="1">Uncharacterized protein</fullName>
    </submittedName>
</protein>
<evidence type="ECO:0000313" key="2">
    <source>
        <dbReference type="Proteomes" id="UP000004535"/>
    </source>
</evidence>
<sequence length="47" mass="5433">MFHADLRSKARRPRIRLCRLVSYRAAATRAPNDAAHVPRRAALQTYK</sequence>
<proteinExistence type="predicted"/>
<evidence type="ECO:0000313" key="1">
    <source>
        <dbReference type="EMBL" id="EEE08470.1"/>
    </source>
</evidence>
<accession>B9BKK3</accession>
<dbReference type="Proteomes" id="UP000004535">
    <property type="component" value="Unassembled WGS sequence"/>
</dbReference>
<organism evidence="1 2">
    <name type="scientific">Burkholderia multivorans CGD2</name>
    <dbReference type="NCBI Taxonomy" id="513052"/>
    <lineage>
        <taxon>Bacteria</taxon>
        <taxon>Pseudomonadati</taxon>
        <taxon>Pseudomonadota</taxon>
        <taxon>Betaproteobacteria</taxon>
        <taxon>Burkholderiales</taxon>
        <taxon>Burkholderiaceae</taxon>
        <taxon>Burkholderia</taxon>
        <taxon>Burkholderia cepacia complex</taxon>
    </lineage>
</organism>